<evidence type="ECO:0000313" key="2">
    <source>
        <dbReference type="Proteomes" id="UP000278609"/>
    </source>
</evidence>
<dbReference type="Proteomes" id="UP000278609">
    <property type="component" value="Unassembled WGS sequence"/>
</dbReference>
<dbReference type="AlphaFoldDB" id="A0A3P1XVH4"/>
<proteinExistence type="predicted"/>
<organism evidence="1 2">
    <name type="scientific">Tannerella forsythia</name>
    <name type="common">Bacteroides forsythus</name>
    <dbReference type="NCBI Taxonomy" id="28112"/>
    <lineage>
        <taxon>Bacteria</taxon>
        <taxon>Pseudomonadati</taxon>
        <taxon>Bacteroidota</taxon>
        <taxon>Bacteroidia</taxon>
        <taxon>Bacteroidales</taxon>
        <taxon>Tannerellaceae</taxon>
        <taxon>Tannerella</taxon>
    </lineage>
</organism>
<dbReference type="OrthoDB" id="9780929at2"/>
<sequence>MRNDYLISIDRLDLIEEYKVQAFTINVLDKPCTIVEKLVSLFRFSFSENVIKALAGKTRHFYDLYYLVNDPECAECIKSGDFKNDLLELMRHDQ</sequence>
<accession>A0A3P1XVH4</accession>
<dbReference type="Pfam" id="PF08843">
    <property type="entry name" value="AbiEii"/>
    <property type="match status" value="1"/>
</dbReference>
<reference evidence="1 2" key="1">
    <citation type="submission" date="2018-11" db="EMBL/GenBank/DDBJ databases">
        <title>Genomes From Bacteria Associated with the Canine Oral Cavity: a Test Case for Automated Genome-Based Taxonomic Assignment.</title>
        <authorList>
            <person name="Coil D.A."/>
            <person name="Jospin G."/>
            <person name="Darling A.E."/>
            <person name="Wallis C."/>
            <person name="Davis I.J."/>
            <person name="Harris S."/>
            <person name="Eisen J.A."/>
            <person name="Holcombe L.J."/>
            <person name="O'Flynn C."/>
        </authorList>
    </citation>
    <scope>NUCLEOTIDE SEQUENCE [LARGE SCALE GENOMIC DNA]</scope>
    <source>
        <strain evidence="1 2">OH2617_COT-023</strain>
    </source>
</reference>
<name>A0A3P1XVH4_TANFO</name>
<dbReference type="InterPro" id="IPR014942">
    <property type="entry name" value="AbiEii"/>
</dbReference>
<dbReference type="EMBL" id="RQYS01000005">
    <property type="protein sequence ID" value="RRD62832.1"/>
    <property type="molecule type" value="Genomic_DNA"/>
</dbReference>
<evidence type="ECO:0000313" key="1">
    <source>
        <dbReference type="EMBL" id="RRD62832.1"/>
    </source>
</evidence>
<protein>
    <submittedName>
        <fullName evidence="1">Uncharacterized protein</fullName>
    </submittedName>
</protein>
<comment type="caution">
    <text evidence="1">The sequence shown here is derived from an EMBL/GenBank/DDBJ whole genome shotgun (WGS) entry which is preliminary data.</text>
</comment>
<gene>
    <name evidence="1" type="ORF">EII40_01595</name>
</gene>